<keyword evidence="3" id="KW-1185">Reference proteome</keyword>
<feature type="region of interest" description="Disordered" evidence="1">
    <location>
        <begin position="174"/>
        <end position="233"/>
    </location>
</feature>
<protein>
    <submittedName>
        <fullName evidence="2">Uncharacterized protein</fullName>
    </submittedName>
</protein>
<comment type="caution">
    <text evidence="2">The sequence shown here is derived from an EMBL/GenBank/DDBJ whole genome shotgun (WGS) entry which is preliminary data.</text>
</comment>
<gene>
    <name evidence="2" type="ORF">HGRIS_010365</name>
</gene>
<evidence type="ECO:0000313" key="2">
    <source>
        <dbReference type="EMBL" id="KAL0950408.1"/>
    </source>
</evidence>
<organism evidence="2 3">
    <name type="scientific">Hohenbuehelia grisea</name>
    <dbReference type="NCBI Taxonomy" id="104357"/>
    <lineage>
        <taxon>Eukaryota</taxon>
        <taxon>Fungi</taxon>
        <taxon>Dikarya</taxon>
        <taxon>Basidiomycota</taxon>
        <taxon>Agaricomycotina</taxon>
        <taxon>Agaricomycetes</taxon>
        <taxon>Agaricomycetidae</taxon>
        <taxon>Agaricales</taxon>
        <taxon>Pleurotineae</taxon>
        <taxon>Pleurotaceae</taxon>
        <taxon>Hohenbuehelia</taxon>
    </lineage>
</organism>
<dbReference type="Proteomes" id="UP001556367">
    <property type="component" value="Unassembled WGS sequence"/>
</dbReference>
<evidence type="ECO:0000256" key="1">
    <source>
        <dbReference type="SAM" id="MobiDB-lite"/>
    </source>
</evidence>
<reference evidence="3" key="1">
    <citation type="submission" date="2024-06" db="EMBL/GenBank/DDBJ databases">
        <title>Multi-omics analyses provide insights into the biosynthesis of the anticancer antibiotic pleurotin in Hohenbuehelia grisea.</title>
        <authorList>
            <person name="Weaver J.A."/>
            <person name="Alberti F."/>
        </authorList>
    </citation>
    <scope>NUCLEOTIDE SEQUENCE [LARGE SCALE GENOMIC DNA]</scope>
    <source>
        <strain evidence="3">T-177</strain>
    </source>
</reference>
<evidence type="ECO:0000313" key="3">
    <source>
        <dbReference type="Proteomes" id="UP001556367"/>
    </source>
</evidence>
<dbReference type="EMBL" id="JASNQZ010000012">
    <property type="protein sequence ID" value="KAL0950408.1"/>
    <property type="molecule type" value="Genomic_DNA"/>
</dbReference>
<sequence length="233" mass="25487">MSFVKIANRSRHTFSYIQRLNARRGIHLRGSDDPYAQARLAGLAARNSSNSHPLDAASPHAQYKPYIKGSGNKEQIGFVDQVGGQSFTADHFEFGRTGSVFDGQAKGGTKEPMSPDFLASAIQGGVKAGEEDKIDPGAARTVGKSQSASRKLTGSFVDPVSSTKVEYEARRTIEQNRTEDVSGMWSNAGVPGSEDSRDYRTVAEDDPYDLPSASRDQKLRYGGRHWKVENEKE</sequence>
<feature type="compositionally biased region" description="Polar residues" evidence="1">
    <location>
        <begin position="143"/>
        <end position="152"/>
    </location>
</feature>
<feature type="compositionally biased region" description="Basic and acidic residues" evidence="1">
    <location>
        <begin position="194"/>
        <end position="203"/>
    </location>
</feature>
<feature type="region of interest" description="Disordered" evidence="1">
    <location>
        <begin position="128"/>
        <end position="155"/>
    </location>
</feature>
<proteinExistence type="predicted"/>
<name>A0ABR3J4I1_9AGAR</name>
<accession>A0ABR3J4I1</accession>